<evidence type="ECO:0000256" key="2">
    <source>
        <dbReference type="SAM" id="MobiDB-lite"/>
    </source>
</evidence>
<evidence type="ECO:0000256" key="1">
    <source>
        <dbReference type="SAM" id="Coils"/>
    </source>
</evidence>
<name>A0A9W8YA03_9PLEO</name>
<organism evidence="3 4">
    <name type="scientific">Neocucurbitaria cava</name>
    <dbReference type="NCBI Taxonomy" id="798079"/>
    <lineage>
        <taxon>Eukaryota</taxon>
        <taxon>Fungi</taxon>
        <taxon>Dikarya</taxon>
        <taxon>Ascomycota</taxon>
        <taxon>Pezizomycotina</taxon>
        <taxon>Dothideomycetes</taxon>
        <taxon>Pleosporomycetidae</taxon>
        <taxon>Pleosporales</taxon>
        <taxon>Pleosporineae</taxon>
        <taxon>Cucurbitariaceae</taxon>
        <taxon>Neocucurbitaria</taxon>
    </lineage>
</organism>
<reference evidence="3" key="1">
    <citation type="submission" date="2022-10" db="EMBL/GenBank/DDBJ databases">
        <title>Tapping the CABI collections for fungal endophytes: first genome assemblies for Collariella, Neodidymelliopsis, Ascochyta clinopodiicola, Didymella pomorum, Didymosphaeria variabile, Neocosmospora piperis and Neocucurbitaria cava.</title>
        <authorList>
            <person name="Hill R."/>
        </authorList>
    </citation>
    <scope>NUCLEOTIDE SEQUENCE</scope>
    <source>
        <strain evidence="3">IMI 356814</strain>
    </source>
</reference>
<protein>
    <submittedName>
        <fullName evidence="3">Uncharacterized protein</fullName>
    </submittedName>
</protein>
<gene>
    <name evidence="3" type="ORF">N0V83_004576</name>
</gene>
<comment type="caution">
    <text evidence="3">The sequence shown here is derived from an EMBL/GenBank/DDBJ whole genome shotgun (WGS) entry which is preliminary data.</text>
</comment>
<feature type="coiled-coil region" evidence="1">
    <location>
        <begin position="551"/>
        <end position="585"/>
    </location>
</feature>
<feature type="region of interest" description="Disordered" evidence="2">
    <location>
        <begin position="77"/>
        <end position="99"/>
    </location>
</feature>
<dbReference type="AlphaFoldDB" id="A0A9W8YA03"/>
<keyword evidence="4" id="KW-1185">Reference proteome</keyword>
<evidence type="ECO:0000313" key="4">
    <source>
        <dbReference type="Proteomes" id="UP001140560"/>
    </source>
</evidence>
<feature type="compositionally biased region" description="Polar residues" evidence="2">
    <location>
        <begin position="83"/>
        <end position="99"/>
    </location>
</feature>
<sequence length="660" mass="73290">MVGSSGDTGTIPWPLLDTTISYEPINAHNSPESTTDTEHLTAQQALEDVIRNAEVRPEATERRTSRLRRRITNGFSRMRRTGTGETSFSSDGTSDSVPPVTTVSRAMNTETDPNLEGQDPSEEAVEAYMMKHARNGTKFQSVMKRIARRLPSPVEDHLDSSDNFTSLRTSTTPTTLRAAVRVLPEIKLLTDDFQEFSVAVDVEGVLYNRNLLPDTTIDVVFVVDNGYYVTKDCLNRALDAVNGALYHLGDGDRVALYTTHCTHHAVTGNKPDLHYPFKPFDAHSEQIFRDLTSGIAVCGTQVWEPPRPNPSMVEVILGIARSLDNAGLKAGRTHVILLSPAGHILHGVSKHFPELYVHQISPAALPCRPSLPLLDTVCTDICCQNVFISNWTSYQSVPGRIKHILKNARAEKPIGELTNVSIDIRTKHGCNIIEICGSKDIPILRLGQVHTMIVRIRVNRAETQGVDLDTNNPVLSSSLGVKGLRQGLKNSIASGAIKIHLFDVQAFHRNSLHASDCWNYIETPLLVIREMGGLAPPLDTSMEVYKRQYFQKFVQLEINEAKAEARNLLSELDGVNNQAKQYIERIAKEIDCHQAIQDYEQNYRQKLPLCPGPITIEASPHEWLMDLSNGKKTKRTGVAIVKREDMHGLIDGINGLERLG</sequence>
<dbReference type="Proteomes" id="UP001140560">
    <property type="component" value="Unassembled WGS sequence"/>
</dbReference>
<keyword evidence="1" id="KW-0175">Coiled coil</keyword>
<evidence type="ECO:0000313" key="3">
    <source>
        <dbReference type="EMBL" id="KAJ4371359.1"/>
    </source>
</evidence>
<dbReference type="OrthoDB" id="3760848at2759"/>
<dbReference type="EMBL" id="JAPEUY010000007">
    <property type="protein sequence ID" value="KAJ4371359.1"/>
    <property type="molecule type" value="Genomic_DNA"/>
</dbReference>
<accession>A0A9W8YA03</accession>
<proteinExistence type="predicted"/>